<protein>
    <recommendedName>
        <fullName evidence="4">Toxin-antitoxin system HicB family antitoxin</fullName>
    </recommendedName>
</protein>
<organism evidence="2 3">
    <name type="scientific">Microcystis aeruginosa NIES-2549</name>
    <dbReference type="NCBI Taxonomy" id="1641812"/>
    <lineage>
        <taxon>Bacteria</taxon>
        <taxon>Bacillati</taxon>
        <taxon>Cyanobacteriota</taxon>
        <taxon>Cyanophyceae</taxon>
        <taxon>Oscillatoriophycideae</taxon>
        <taxon>Chroococcales</taxon>
        <taxon>Microcystaceae</taxon>
        <taxon>Microcystis</taxon>
    </lineage>
</organism>
<evidence type="ECO:0008006" key="4">
    <source>
        <dbReference type="Google" id="ProtNLM"/>
    </source>
</evidence>
<dbReference type="GO" id="GO:0006355">
    <property type="term" value="P:regulation of DNA-templated transcription"/>
    <property type="evidence" value="ECO:0007669"/>
    <property type="project" value="InterPro"/>
</dbReference>
<dbReference type="EMBL" id="CP011304">
    <property type="protein sequence ID" value="AKE63706.1"/>
    <property type="molecule type" value="Genomic_DNA"/>
</dbReference>
<dbReference type="HOGENOM" id="CLU_173195_1_1_3"/>
<feature type="region of interest" description="Disordered" evidence="1">
    <location>
        <begin position="71"/>
        <end position="93"/>
    </location>
</feature>
<gene>
    <name evidence="2" type="ORF">MYAER_1350</name>
</gene>
<evidence type="ECO:0000313" key="3">
    <source>
        <dbReference type="Proteomes" id="UP000034103"/>
    </source>
</evidence>
<dbReference type="RefSeq" id="WP_046661493.1">
    <property type="nucleotide sequence ID" value="NZ_CP011304.1"/>
</dbReference>
<proteinExistence type="predicted"/>
<dbReference type="AlphaFoldDB" id="A0A0F6U2H9"/>
<sequence length="93" mass="10372">MSTIQVQIPDSLQKSLDDLAARDGISIDQFIFTAIAEKLSALMTENYLIEKSKKGSREKYQAILTKVPDVEPEAYDQSNMPESSVSNPDKVHL</sequence>
<reference evidence="2 3" key="1">
    <citation type="journal article" date="2015" name="Genome Announc.">
        <title>Complete Genome Sequence of Microcystis aeruginosa NIES-2549, a Bloom-Forming Cyanobacterium from Lake Kasumigaura, Japan.</title>
        <authorList>
            <person name="Yamaguchi H."/>
            <person name="Suzuki S."/>
            <person name="Tanabe Y."/>
            <person name="Osana Y."/>
            <person name="Shimura Y."/>
            <person name="Ishida K."/>
            <person name="Kawachi M."/>
        </authorList>
    </citation>
    <scope>NUCLEOTIDE SEQUENCE [LARGE SCALE GENOMIC DNA]</scope>
    <source>
        <strain evidence="2 3">NIES-2549</strain>
    </source>
</reference>
<dbReference type="InterPro" id="IPR010985">
    <property type="entry name" value="Ribbon_hlx_hlx"/>
</dbReference>
<accession>A0A0F6U2H9</accession>
<dbReference type="Proteomes" id="UP000034103">
    <property type="component" value="Chromosome"/>
</dbReference>
<evidence type="ECO:0000313" key="2">
    <source>
        <dbReference type="EMBL" id="AKE63706.1"/>
    </source>
</evidence>
<evidence type="ECO:0000256" key="1">
    <source>
        <dbReference type="SAM" id="MobiDB-lite"/>
    </source>
</evidence>
<dbReference type="PATRIC" id="fig|1641812.3.peg.1394"/>
<feature type="compositionally biased region" description="Polar residues" evidence="1">
    <location>
        <begin position="76"/>
        <end position="87"/>
    </location>
</feature>
<name>A0A0F6U2H9_MICAE</name>
<dbReference type="SUPFAM" id="SSF47598">
    <property type="entry name" value="Ribbon-helix-helix"/>
    <property type="match status" value="1"/>
</dbReference>